<sequence length="80" mass="8905">MKKREEDRTPVKDNTFVLHSGRHFSMMVVHNSLAAHITPSVQSSGVRDVPGYAGYRRATMSNSSGPDKTTTRQQDAYHAT</sequence>
<dbReference type="EMBL" id="VEVO01000002">
    <property type="protein sequence ID" value="KAF0045193.1"/>
    <property type="molecule type" value="Genomic_DNA"/>
</dbReference>
<reference evidence="2 3" key="1">
    <citation type="submission" date="2019-06" db="EMBL/GenBank/DDBJ databases">
        <title>Draft genomes of female and male turbot (Scophthalmus maximus).</title>
        <authorList>
            <person name="Xu H."/>
            <person name="Xu X.-W."/>
            <person name="Shao C."/>
            <person name="Chen S."/>
        </authorList>
    </citation>
    <scope>NUCLEOTIDE SEQUENCE [LARGE SCALE GENOMIC DNA]</scope>
    <source>
        <strain evidence="2">Ysfricsl-2016a</strain>
        <tissue evidence="2">Blood</tissue>
    </source>
</reference>
<dbReference type="AlphaFoldDB" id="A0A6A4TGY3"/>
<organism evidence="2 3">
    <name type="scientific">Scophthalmus maximus</name>
    <name type="common">Turbot</name>
    <name type="synonym">Psetta maxima</name>
    <dbReference type="NCBI Taxonomy" id="52904"/>
    <lineage>
        <taxon>Eukaryota</taxon>
        <taxon>Metazoa</taxon>
        <taxon>Chordata</taxon>
        <taxon>Craniata</taxon>
        <taxon>Vertebrata</taxon>
        <taxon>Euteleostomi</taxon>
        <taxon>Actinopterygii</taxon>
        <taxon>Neopterygii</taxon>
        <taxon>Teleostei</taxon>
        <taxon>Neoteleostei</taxon>
        <taxon>Acanthomorphata</taxon>
        <taxon>Carangaria</taxon>
        <taxon>Pleuronectiformes</taxon>
        <taxon>Pleuronectoidei</taxon>
        <taxon>Scophthalmidae</taxon>
        <taxon>Scophthalmus</taxon>
    </lineage>
</organism>
<gene>
    <name evidence="2" type="ORF">F2P81_001722</name>
</gene>
<name>A0A6A4TGY3_SCOMX</name>
<accession>A0A6A4TGY3</accession>
<comment type="caution">
    <text evidence="2">The sequence shown here is derived from an EMBL/GenBank/DDBJ whole genome shotgun (WGS) entry which is preliminary data.</text>
</comment>
<evidence type="ECO:0000313" key="3">
    <source>
        <dbReference type="Proteomes" id="UP000438429"/>
    </source>
</evidence>
<evidence type="ECO:0000256" key="1">
    <source>
        <dbReference type="SAM" id="MobiDB-lite"/>
    </source>
</evidence>
<proteinExistence type="predicted"/>
<feature type="region of interest" description="Disordered" evidence="1">
    <location>
        <begin position="41"/>
        <end position="80"/>
    </location>
</feature>
<feature type="compositionally biased region" description="Polar residues" evidence="1">
    <location>
        <begin position="59"/>
        <end position="74"/>
    </location>
</feature>
<evidence type="ECO:0000313" key="2">
    <source>
        <dbReference type="EMBL" id="KAF0045193.1"/>
    </source>
</evidence>
<dbReference type="Proteomes" id="UP000438429">
    <property type="component" value="Unassembled WGS sequence"/>
</dbReference>
<protein>
    <submittedName>
        <fullName evidence="2">Uncharacterized protein</fullName>
    </submittedName>
</protein>